<comment type="caution">
    <text evidence="3">The sequence shown here is derived from an EMBL/GenBank/DDBJ whole genome shotgun (WGS) entry which is preliminary data.</text>
</comment>
<evidence type="ECO:0000259" key="2">
    <source>
        <dbReference type="SMART" id="SM00382"/>
    </source>
</evidence>
<gene>
    <name evidence="3" type="ORF">KDA82_35295</name>
</gene>
<feature type="domain" description="AAA+ ATPase" evidence="2">
    <location>
        <begin position="83"/>
        <end position="289"/>
    </location>
</feature>
<dbReference type="GO" id="GO:0016887">
    <property type="term" value="F:ATP hydrolysis activity"/>
    <property type="evidence" value="ECO:0007669"/>
    <property type="project" value="InterPro"/>
</dbReference>
<keyword evidence="4" id="KW-1185">Reference proteome</keyword>
<dbReference type="AlphaFoldDB" id="A0A8T4J0L6"/>
<reference evidence="3" key="1">
    <citation type="submission" date="2021-04" db="EMBL/GenBank/DDBJ databases">
        <title>Sequencing of actinobacteria type strains.</title>
        <authorList>
            <person name="Nguyen G.-S."/>
            <person name="Wentzel A."/>
        </authorList>
    </citation>
    <scope>NUCLEOTIDE SEQUENCE</scope>
    <source>
        <strain evidence="3">DSM 42095</strain>
    </source>
</reference>
<dbReference type="SUPFAM" id="SSF52540">
    <property type="entry name" value="P-loop containing nucleoside triphosphate hydrolases"/>
    <property type="match status" value="1"/>
</dbReference>
<dbReference type="SMART" id="SM00382">
    <property type="entry name" value="AAA"/>
    <property type="match status" value="1"/>
</dbReference>
<organism evidence="3 4">
    <name type="scientific">Streptomyces daliensis</name>
    <dbReference type="NCBI Taxonomy" id="299421"/>
    <lineage>
        <taxon>Bacteria</taxon>
        <taxon>Bacillati</taxon>
        <taxon>Actinomycetota</taxon>
        <taxon>Actinomycetes</taxon>
        <taxon>Kitasatosporales</taxon>
        <taxon>Streptomycetaceae</taxon>
        <taxon>Streptomyces</taxon>
    </lineage>
</organism>
<protein>
    <submittedName>
        <fullName evidence="3">AAA family ATPase</fullName>
    </submittedName>
</protein>
<name>A0A8T4J0L6_9ACTN</name>
<evidence type="ECO:0000256" key="1">
    <source>
        <dbReference type="SAM" id="MobiDB-lite"/>
    </source>
</evidence>
<feature type="region of interest" description="Disordered" evidence="1">
    <location>
        <begin position="146"/>
        <end position="173"/>
    </location>
</feature>
<evidence type="ECO:0000313" key="3">
    <source>
        <dbReference type="EMBL" id="MBR7678156.1"/>
    </source>
</evidence>
<dbReference type="InterPro" id="IPR027417">
    <property type="entry name" value="P-loop_NTPase"/>
</dbReference>
<dbReference type="Gene3D" id="3.40.50.300">
    <property type="entry name" value="P-loop containing nucleotide triphosphate hydrolases"/>
    <property type="match status" value="1"/>
</dbReference>
<feature type="region of interest" description="Disordered" evidence="1">
    <location>
        <begin position="1"/>
        <end position="21"/>
    </location>
</feature>
<sequence>MTTADPDWLLYRGTGEPHDGIDALPPPPPWRDFDGGPPLGDVPPLGTESLRRLGTRGTYGARGPGGLAWRPQELELINAALYLRRPLLVTGDPGSGKSTLAHAVAHELGLGRVLRWPIVSRTTLRDGLYTYDAIARLQDMQLARRAGPLGEPGESGEPGEPGEPSGTAEPQAGDIGRYLRLGPLGTALLPYERPRVLLVDELDKSDIDLPNDLLNALEEGEFAVPELERVSGTREMVEVLTDDGRRAPLVEGRVRCRAFPFVVMTSNGERDFPPPLLRRCLHLDLPSPRNDPHGADRLGTMVRAHFGDEDPERNDALIRHFLQSSPGSLRAADQLLNAIYLTQHAGLDSAVDRDRLAELLMRPLDQTEPGPHG</sequence>
<accession>A0A8T4J0L6</accession>
<dbReference type="Proteomes" id="UP000675554">
    <property type="component" value="Unassembled WGS sequence"/>
</dbReference>
<dbReference type="Pfam" id="PF07728">
    <property type="entry name" value="AAA_5"/>
    <property type="match status" value="1"/>
</dbReference>
<dbReference type="InterPro" id="IPR003593">
    <property type="entry name" value="AAA+_ATPase"/>
</dbReference>
<dbReference type="CDD" id="cd00009">
    <property type="entry name" value="AAA"/>
    <property type="match status" value="1"/>
</dbReference>
<dbReference type="EMBL" id="JAGSMN010001240">
    <property type="protein sequence ID" value="MBR7678156.1"/>
    <property type="molecule type" value="Genomic_DNA"/>
</dbReference>
<dbReference type="InterPro" id="IPR011704">
    <property type="entry name" value="ATPase_dyneun-rel_AAA"/>
</dbReference>
<dbReference type="GO" id="GO:0005524">
    <property type="term" value="F:ATP binding"/>
    <property type="evidence" value="ECO:0007669"/>
    <property type="project" value="InterPro"/>
</dbReference>
<evidence type="ECO:0000313" key="4">
    <source>
        <dbReference type="Proteomes" id="UP000675554"/>
    </source>
</evidence>
<proteinExistence type="predicted"/>